<dbReference type="EMBL" id="SMLD01000019">
    <property type="protein sequence ID" value="TDE56534.1"/>
    <property type="molecule type" value="Genomic_DNA"/>
</dbReference>
<dbReference type="RefSeq" id="WP_132629980.1">
    <property type="nucleotide sequence ID" value="NZ_SMLD01000019.1"/>
</dbReference>
<comment type="similarity">
    <text evidence="1">Belongs to the thioesterase family.</text>
</comment>
<gene>
    <name evidence="3" type="ORF">E1295_10225</name>
</gene>
<evidence type="ECO:0000313" key="4">
    <source>
        <dbReference type="Proteomes" id="UP000295136"/>
    </source>
</evidence>
<dbReference type="AlphaFoldDB" id="A0A4R5FU84"/>
<evidence type="ECO:0000313" key="3">
    <source>
        <dbReference type="EMBL" id="TDE56534.1"/>
    </source>
</evidence>
<feature type="domain" description="Thioesterase" evidence="2">
    <location>
        <begin position="21"/>
        <end position="241"/>
    </location>
</feature>
<dbReference type="InterPro" id="IPR001031">
    <property type="entry name" value="Thioesterase"/>
</dbReference>
<organism evidence="3 4">
    <name type="scientific">Nonomuraea mesophila</name>
    <dbReference type="NCBI Taxonomy" id="2530382"/>
    <lineage>
        <taxon>Bacteria</taxon>
        <taxon>Bacillati</taxon>
        <taxon>Actinomycetota</taxon>
        <taxon>Actinomycetes</taxon>
        <taxon>Streptosporangiales</taxon>
        <taxon>Streptosporangiaceae</taxon>
        <taxon>Nonomuraea</taxon>
    </lineage>
</organism>
<dbReference type="InterPro" id="IPR012223">
    <property type="entry name" value="TEII"/>
</dbReference>
<dbReference type="InterPro" id="IPR029058">
    <property type="entry name" value="AB_hydrolase_fold"/>
</dbReference>
<proteinExistence type="inferred from homology"/>
<sequence length="256" mass="28270">MTEPAGRWLRCYQPRQAVGCRLICLPHAGGSASAYRAWPALVGERIEVHIAQYPGREDRYAEPHVHDLPTAAARIADEVAPLTRGRYALFGHSMGGAIAYEVAVMLLQRGLPPPVHLFVSGREPPVHHRDGTVHSLDDEGIAAELIRLSPSNKELLAEPELAALVLPIIRSDYRLIESYRPGADVVLPVRITVLAGIDDGELSLVEARDWSRYTDREMRLRTFPGDHFFLNEHRRAVTGLIAETLSPIADPLPPAP</sequence>
<comment type="caution">
    <text evidence="3">The sequence shown here is derived from an EMBL/GenBank/DDBJ whole genome shotgun (WGS) entry which is preliminary data.</text>
</comment>
<evidence type="ECO:0000256" key="1">
    <source>
        <dbReference type="ARBA" id="ARBA00007169"/>
    </source>
</evidence>
<evidence type="ECO:0000259" key="2">
    <source>
        <dbReference type="Pfam" id="PF00975"/>
    </source>
</evidence>
<dbReference type="SUPFAM" id="SSF53474">
    <property type="entry name" value="alpha/beta-Hydrolases"/>
    <property type="match status" value="1"/>
</dbReference>
<dbReference type="Gene3D" id="3.40.50.1820">
    <property type="entry name" value="alpha/beta hydrolase"/>
    <property type="match status" value="1"/>
</dbReference>
<dbReference type="PANTHER" id="PTHR11487">
    <property type="entry name" value="THIOESTERASE"/>
    <property type="match status" value="1"/>
</dbReference>
<reference evidence="3 4" key="1">
    <citation type="submission" date="2019-03" db="EMBL/GenBank/DDBJ databases">
        <title>Draft genome sequences of novel Actinobacteria.</title>
        <authorList>
            <person name="Sahin N."/>
            <person name="Ay H."/>
            <person name="Saygin H."/>
        </authorList>
    </citation>
    <scope>NUCLEOTIDE SEQUENCE [LARGE SCALE GENOMIC DNA]</scope>
    <source>
        <strain evidence="3 4">6K102</strain>
    </source>
</reference>
<dbReference type="Proteomes" id="UP000295136">
    <property type="component" value="Unassembled WGS sequence"/>
</dbReference>
<dbReference type="PANTHER" id="PTHR11487:SF0">
    <property type="entry name" value="S-ACYL FATTY ACID SYNTHASE THIOESTERASE, MEDIUM CHAIN"/>
    <property type="match status" value="1"/>
</dbReference>
<name>A0A4R5FU84_9ACTN</name>
<protein>
    <submittedName>
        <fullName evidence="3">Thioesterase</fullName>
    </submittedName>
</protein>
<accession>A0A4R5FU84</accession>
<dbReference type="Pfam" id="PF00975">
    <property type="entry name" value="Thioesterase"/>
    <property type="match status" value="1"/>
</dbReference>
<keyword evidence="4" id="KW-1185">Reference proteome</keyword>
<dbReference type="GO" id="GO:0008610">
    <property type="term" value="P:lipid biosynthetic process"/>
    <property type="evidence" value="ECO:0007669"/>
    <property type="project" value="TreeGrafter"/>
</dbReference>